<reference evidence="1" key="1">
    <citation type="submission" date="2014-09" db="EMBL/GenBank/DDBJ databases">
        <authorList>
            <person name="Magalhaes I.L.F."/>
            <person name="Oliveira U."/>
            <person name="Santos F.R."/>
            <person name="Vidigal T.H.D.A."/>
            <person name="Brescovit A.D."/>
            <person name="Santos A.J."/>
        </authorList>
    </citation>
    <scope>NUCLEOTIDE SEQUENCE</scope>
    <source>
        <tissue evidence="1">Shoot tissue taken approximately 20 cm above the soil surface</tissue>
    </source>
</reference>
<reference evidence="1" key="2">
    <citation type="journal article" date="2015" name="Data Brief">
        <title>Shoot transcriptome of the giant reed, Arundo donax.</title>
        <authorList>
            <person name="Barrero R.A."/>
            <person name="Guerrero F.D."/>
            <person name="Moolhuijzen P."/>
            <person name="Goolsby J.A."/>
            <person name="Tidwell J."/>
            <person name="Bellgard S.E."/>
            <person name="Bellgard M.I."/>
        </authorList>
    </citation>
    <scope>NUCLEOTIDE SEQUENCE</scope>
    <source>
        <tissue evidence="1">Shoot tissue taken approximately 20 cm above the soil surface</tissue>
    </source>
</reference>
<accession>A0A0A8YVL1</accession>
<evidence type="ECO:0000313" key="1">
    <source>
        <dbReference type="EMBL" id="JAD31159.1"/>
    </source>
</evidence>
<dbReference type="EMBL" id="GBRH01266736">
    <property type="protein sequence ID" value="JAD31159.1"/>
    <property type="molecule type" value="Transcribed_RNA"/>
</dbReference>
<protein>
    <submittedName>
        <fullName evidence="1">Uncharacterized protein</fullName>
    </submittedName>
</protein>
<sequence>MSVLSAKVEAAGATCKYQAQPRSTL</sequence>
<name>A0A0A8YVL1_ARUDO</name>
<dbReference type="AlphaFoldDB" id="A0A0A8YVL1"/>
<organism evidence="1">
    <name type="scientific">Arundo donax</name>
    <name type="common">Giant reed</name>
    <name type="synonym">Donax arundinaceus</name>
    <dbReference type="NCBI Taxonomy" id="35708"/>
    <lineage>
        <taxon>Eukaryota</taxon>
        <taxon>Viridiplantae</taxon>
        <taxon>Streptophyta</taxon>
        <taxon>Embryophyta</taxon>
        <taxon>Tracheophyta</taxon>
        <taxon>Spermatophyta</taxon>
        <taxon>Magnoliopsida</taxon>
        <taxon>Liliopsida</taxon>
        <taxon>Poales</taxon>
        <taxon>Poaceae</taxon>
        <taxon>PACMAD clade</taxon>
        <taxon>Arundinoideae</taxon>
        <taxon>Arundineae</taxon>
        <taxon>Arundo</taxon>
    </lineage>
</organism>
<proteinExistence type="predicted"/>